<organism evidence="2 3">
    <name type="scientific">Solitalea canadensis (strain ATCC 29591 / DSM 3403 / JCM 21819 / LMG 8368 / NBRC 15130 / NCIMB 12057 / USAM 9D)</name>
    <name type="common">Flexibacter canadensis</name>
    <dbReference type="NCBI Taxonomy" id="929556"/>
    <lineage>
        <taxon>Bacteria</taxon>
        <taxon>Pseudomonadati</taxon>
        <taxon>Bacteroidota</taxon>
        <taxon>Sphingobacteriia</taxon>
        <taxon>Sphingobacteriales</taxon>
        <taxon>Sphingobacteriaceae</taxon>
        <taxon>Solitalea</taxon>
    </lineage>
</organism>
<protein>
    <recommendedName>
        <fullName evidence="4">DUF4249 domain-containing protein</fullName>
    </recommendedName>
</protein>
<sequence>MKKLHILFTLCIAALMLSSCEDVVDVKLDAGPPLLSVDGWLTNRAVPDTIKLAQTSPYFSNTTPQWISGAKVTLTTVSGESETLQEFSTGKFLIKNIRSIEGEKYLLRIEYDGEVYEAQTEAMRQSFLVDSVAFEYREKSLGQDEDGYLLQFFGKELKGMGDACRMKIKKNGIYLNKIEDLNYMNDEFVDSANFKKVRLFTEKPFQLKDSVTIETWSITMDAYHFYDELRIQVSNGGIFANPPANVRTNVKNVNASSAKKAVGYFGASLVSTKSGIVKE</sequence>
<keyword evidence="3" id="KW-1185">Reference proteome</keyword>
<reference evidence="2" key="1">
    <citation type="submission" date="2012-02" db="EMBL/GenBank/DDBJ databases">
        <title>The complete genome of Solitalea canadensis DSM 3403.</title>
        <authorList>
            <consortium name="US DOE Joint Genome Institute (JGI-PGF)"/>
            <person name="Lucas S."/>
            <person name="Copeland A."/>
            <person name="Lapidus A."/>
            <person name="Glavina del Rio T."/>
            <person name="Dalin E."/>
            <person name="Tice H."/>
            <person name="Bruce D."/>
            <person name="Goodwin L."/>
            <person name="Pitluck S."/>
            <person name="Peters L."/>
            <person name="Ovchinnikova G."/>
            <person name="Lu M."/>
            <person name="Kyrpides N."/>
            <person name="Mavromatis K."/>
            <person name="Ivanova N."/>
            <person name="Brettin T."/>
            <person name="Detter J.C."/>
            <person name="Han C."/>
            <person name="Larimer F."/>
            <person name="Land M."/>
            <person name="Hauser L."/>
            <person name="Markowitz V."/>
            <person name="Cheng J.-F."/>
            <person name="Hugenholtz P."/>
            <person name="Woyke T."/>
            <person name="Wu D."/>
            <person name="Spring S."/>
            <person name="Schroeder M."/>
            <person name="Kopitz M."/>
            <person name="Brambilla E."/>
            <person name="Klenk H.-P."/>
            <person name="Eisen J.A."/>
        </authorList>
    </citation>
    <scope>NUCLEOTIDE SEQUENCE</scope>
    <source>
        <strain evidence="2">DSM 3403</strain>
    </source>
</reference>
<dbReference type="RefSeq" id="WP_014682334.1">
    <property type="nucleotide sequence ID" value="NC_017770.1"/>
</dbReference>
<evidence type="ECO:0008006" key="4">
    <source>
        <dbReference type="Google" id="ProtNLM"/>
    </source>
</evidence>
<evidence type="ECO:0000313" key="3">
    <source>
        <dbReference type="Proteomes" id="UP000007590"/>
    </source>
</evidence>
<dbReference type="Proteomes" id="UP000007590">
    <property type="component" value="Chromosome"/>
</dbReference>
<evidence type="ECO:0000313" key="2">
    <source>
        <dbReference type="EMBL" id="AFD09112.1"/>
    </source>
</evidence>
<dbReference type="STRING" id="929556.Solca_4122"/>
<dbReference type="KEGG" id="scn:Solca_4122"/>
<dbReference type="InterPro" id="IPR025345">
    <property type="entry name" value="DUF4249"/>
</dbReference>
<keyword evidence="1" id="KW-0732">Signal</keyword>
<dbReference type="EMBL" id="CP003349">
    <property type="protein sequence ID" value="AFD09112.1"/>
    <property type="molecule type" value="Genomic_DNA"/>
</dbReference>
<name>H8KN33_SOLCM</name>
<dbReference type="OrthoDB" id="637707at2"/>
<feature type="signal peptide" evidence="1">
    <location>
        <begin position="1"/>
        <end position="21"/>
    </location>
</feature>
<dbReference type="eggNOG" id="ENOG5032VGS">
    <property type="taxonomic scope" value="Bacteria"/>
</dbReference>
<dbReference type="AlphaFoldDB" id="H8KN33"/>
<gene>
    <name evidence="2" type="ordered locus">Solca_4122</name>
</gene>
<accession>H8KN33</accession>
<feature type="chain" id="PRO_5003614281" description="DUF4249 domain-containing protein" evidence="1">
    <location>
        <begin position="22"/>
        <end position="279"/>
    </location>
</feature>
<dbReference type="Pfam" id="PF14054">
    <property type="entry name" value="DUF4249"/>
    <property type="match status" value="1"/>
</dbReference>
<evidence type="ECO:0000256" key="1">
    <source>
        <dbReference type="SAM" id="SignalP"/>
    </source>
</evidence>
<dbReference type="PROSITE" id="PS51257">
    <property type="entry name" value="PROKAR_LIPOPROTEIN"/>
    <property type="match status" value="1"/>
</dbReference>
<dbReference type="HOGENOM" id="CLU_079066_0_0_10"/>
<proteinExistence type="predicted"/>